<dbReference type="Pfam" id="PF00581">
    <property type="entry name" value="Rhodanese"/>
    <property type="match status" value="1"/>
</dbReference>
<evidence type="ECO:0000313" key="2">
    <source>
        <dbReference type="EMBL" id="KXO99616.1"/>
    </source>
</evidence>
<dbReference type="SUPFAM" id="SSF52821">
    <property type="entry name" value="Rhodanese/Cell cycle control phosphatase"/>
    <property type="match status" value="1"/>
</dbReference>
<keyword evidence="3" id="KW-1185">Reference proteome</keyword>
<evidence type="ECO:0000259" key="1">
    <source>
        <dbReference type="PROSITE" id="PS50206"/>
    </source>
</evidence>
<name>A0A137ZN76_9ACTN</name>
<dbReference type="RefSeq" id="WP_068744486.1">
    <property type="nucleotide sequence ID" value="NZ_LSRE01000009.1"/>
</dbReference>
<accession>A0A137ZN76</accession>
<dbReference type="EMBL" id="LSRE01000009">
    <property type="protein sequence ID" value="KXO99616.1"/>
    <property type="molecule type" value="Genomic_DNA"/>
</dbReference>
<evidence type="ECO:0000313" key="3">
    <source>
        <dbReference type="Proteomes" id="UP000070409"/>
    </source>
</evidence>
<protein>
    <recommendedName>
        <fullName evidence="1">Rhodanese domain-containing protein</fullName>
    </recommendedName>
</protein>
<feature type="domain" description="Rhodanese" evidence="1">
    <location>
        <begin position="8"/>
        <end position="104"/>
    </location>
</feature>
<sequence length="124" mass="12484">MHPVHFTPAAGQIVVDVRDQSERNRDGILPGAVALDAAAVAARLVPGLSTSLAAAGSDAEWLLVSGNGATAAAIATRLRDRGVKASSVDGGFRALALGITPGAGRAGESDAYRRALAQFAAHEA</sequence>
<dbReference type="InterPro" id="IPR036873">
    <property type="entry name" value="Rhodanese-like_dom_sf"/>
</dbReference>
<dbReference type="InterPro" id="IPR001763">
    <property type="entry name" value="Rhodanese-like_dom"/>
</dbReference>
<organism evidence="2 3">
    <name type="scientific">Tsukamurella pseudospumae</name>
    <dbReference type="NCBI Taxonomy" id="239498"/>
    <lineage>
        <taxon>Bacteria</taxon>
        <taxon>Bacillati</taxon>
        <taxon>Actinomycetota</taxon>
        <taxon>Actinomycetes</taxon>
        <taxon>Mycobacteriales</taxon>
        <taxon>Tsukamurellaceae</taxon>
        <taxon>Tsukamurella</taxon>
    </lineage>
</organism>
<dbReference type="Proteomes" id="UP000070409">
    <property type="component" value="Unassembled WGS sequence"/>
</dbReference>
<reference evidence="2 3" key="1">
    <citation type="submission" date="2016-02" db="EMBL/GenBank/DDBJ databases">
        <authorList>
            <person name="Teng J.L."/>
            <person name="Tang Y."/>
            <person name="Huang Y."/>
            <person name="Guo F."/>
            <person name="Wei W."/>
            <person name="Chen J.H."/>
            <person name="Wong S.Y."/>
            <person name="Lau S.K."/>
            <person name="Woo P.C."/>
        </authorList>
    </citation>
    <scope>NUCLEOTIDE SEQUENCE [LARGE SCALE GENOMIC DNA]</scope>
    <source>
        <strain evidence="2 3">JCM 13375</strain>
    </source>
</reference>
<proteinExistence type="predicted"/>
<comment type="caution">
    <text evidence="2">The sequence shown here is derived from an EMBL/GenBank/DDBJ whole genome shotgun (WGS) entry which is preliminary data.</text>
</comment>
<dbReference type="Gene3D" id="3.40.250.10">
    <property type="entry name" value="Rhodanese-like domain"/>
    <property type="match status" value="1"/>
</dbReference>
<gene>
    <name evidence="2" type="ORF">AXK61_17525</name>
</gene>
<dbReference type="PROSITE" id="PS50206">
    <property type="entry name" value="RHODANESE_3"/>
    <property type="match status" value="1"/>
</dbReference>